<keyword evidence="1" id="KW-1133">Transmembrane helix</keyword>
<protein>
    <submittedName>
        <fullName evidence="2">Dienelactone hydrolase</fullName>
    </submittedName>
</protein>
<evidence type="ECO:0000313" key="3">
    <source>
        <dbReference type="Proteomes" id="UP001230145"/>
    </source>
</evidence>
<sequence>MIKLRGRKPPLVLLWVLAVLVLGTWGAWAGPNWNPQPMTNLIVPETPDTSIVSSARTAPLGTYEVAVSVHEVAMEDGTTIEVTLREPVGVEGQSPGVVFMHGTGTSTHKAFEQHATWLASTGIVTAVPDKLLKHYTTLDRDYIGLARGYDTVARWLREQDSVYFRDVGYYGESEGALVAPVSVVDDAESAFLILVSDPAMPIRDQGALAADAYLRNVGVPRVIYQGIPRLIGGALAAGDFQYATFDPRPYHKRITVPVMMAYGTNDLSMPIVQGPIEVGESLREAGNNDLIVRYYEGADHGLRIDGELQSKPFQDISDFINGLPSSAWLGPKVAGAQPRQAFTAQTLDTPRWFGSGDAMVAILASGLMLTFIGALAVLAGRFGVGPRQDYRNVGRPILISALLVTLTWVAFLAYLVAVAMLAMSYETNRWVVQGGILAVELLGLSAVYFLVRALATWHAHPMQTRRAGGDLRVIFTGQILLLFALAYWGIYPSPFF</sequence>
<name>A0ABT9PKU6_9ACTO</name>
<dbReference type="Gene3D" id="3.40.50.1820">
    <property type="entry name" value="alpha/beta hydrolase"/>
    <property type="match status" value="1"/>
</dbReference>
<dbReference type="Proteomes" id="UP001230145">
    <property type="component" value="Unassembled WGS sequence"/>
</dbReference>
<reference evidence="2 3" key="1">
    <citation type="submission" date="2023-07" db="EMBL/GenBank/DDBJ databases">
        <title>Sequencing the genomes of 1000 actinobacteria strains.</title>
        <authorList>
            <person name="Klenk H.-P."/>
        </authorList>
    </citation>
    <scope>NUCLEOTIDE SEQUENCE [LARGE SCALE GENOMIC DNA]</scope>
    <source>
        <strain evidence="2 3">DSM 19515</strain>
    </source>
</reference>
<proteinExistence type="predicted"/>
<keyword evidence="1" id="KW-0812">Transmembrane</keyword>
<evidence type="ECO:0000313" key="2">
    <source>
        <dbReference type="EMBL" id="MDP9832550.1"/>
    </source>
</evidence>
<gene>
    <name evidence="2" type="ORF">J2S45_001229</name>
</gene>
<comment type="caution">
    <text evidence="2">The sequence shown here is derived from an EMBL/GenBank/DDBJ whole genome shotgun (WGS) entry which is preliminary data.</text>
</comment>
<keyword evidence="1" id="KW-0472">Membrane</keyword>
<accession>A0ABT9PKU6</accession>
<dbReference type="SUPFAM" id="SSF53474">
    <property type="entry name" value="alpha/beta-Hydrolases"/>
    <property type="match status" value="1"/>
</dbReference>
<feature type="transmembrane region" description="Helical" evidence="1">
    <location>
        <begin position="358"/>
        <end position="384"/>
    </location>
</feature>
<dbReference type="RefSeq" id="WP_307634847.1">
    <property type="nucleotide sequence ID" value="NZ_CP133407.1"/>
</dbReference>
<evidence type="ECO:0000256" key="1">
    <source>
        <dbReference type="SAM" id="Phobius"/>
    </source>
</evidence>
<feature type="transmembrane region" description="Helical" evidence="1">
    <location>
        <begin position="396"/>
        <end position="424"/>
    </location>
</feature>
<feature type="transmembrane region" description="Helical" evidence="1">
    <location>
        <begin position="471"/>
        <end position="490"/>
    </location>
</feature>
<dbReference type="GO" id="GO:0016787">
    <property type="term" value="F:hydrolase activity"/>
    <property type="evidence" value="ECO:0007669"/>
    <property type="project" value="UniProtKB-KW"/>
</dbReference>
<keyword evidence="2" id="KW-0378">Hydrolase</keyword>
<feature type="transmembrane region" description="Helical" evidence="1">
    <location>
        <begin position="430"/>
        <end position="451"/>
    </location>
</feature>
<keyword evidence="3" id="KW-1185">Reference proteome</keyword>
<organism evidence="2 3">
    <name type="scientific">Trueperella abortisuis</name>
    <dbReference type="NCBI Taxonomy" id="445930"/>
    <lineage>
        <taxon>Bacteria</taxon>
        <taxon>Bacillati</taxon>
        <taxon>Actinomycetota</taxon>
        <taxon>Actinomycetes</taxon>
        <taxon>Actinomycetales</taxon>
        <taxon>Actinomycetaceae</taxon>
        <taxon>Trueperella</taxon>
    </lineage>
</organism>
<dbReference type="EMBL" id="JAUSQL010000001">
    <property type="protein sequence ID" value="MDP9832550.1"/>
    <property type="molecule type" value="Genomic_DNA"/>
</dbReference>
<dbReference type="InterPro" id="IPR029058">
    <property type="entry name" value="AB_hydrolase_fold"/>
</dbReference>